<dbReference type="GO" id="GO:0106408">
    <property type="term" value="F:diadenylate cyclase activity"/>
    <property type="evidence" value="ECO:0007669"/>
    <property type="project" value="UniProtKB-EC"/>
</dbReference>
<dbReference type="HAMAP" id="MF_01499">
    <property type="entry name" value="DacA"/>
    <property type="match status" value="1"/>
</dbReference>
<keyword evidence="4 10" id="KW-0812">Transmembrane</keyword>
<evidence type="ECO:0000256" key="1">
    <source>
        <dbReference type="ARBA" id="ARBA00000877"/>
    </source>
</evidence>
<dbReference type="InterPro" id="IPR036888">
    <property type="entry name" value="DNA_integrity_DisA_N_sf"/>
</dbReference>
<comment type="caution">
    <text evidence="10">Lacks conserved residue(s) required for the propagation of feature annotation.</text>
</comment>
<dbReference type="GO" id="GO:0004016">
    <property type="term" value="F:adenylate cyclase activity"/>
    <property type="evidence" value="ECO:0007669"/>
    <property type="project" value="UniProtKB-UniRule"/>
</dbReference>
<evidence type="ECO:0000256" key="9">
    <source>
        <dbReference type="ARBA" id="ARBA00023136"/>
    </source>
</evidence>
<comment type="catalytic activity">
    <reaction evidence="1 10">
        <text>2 ATP = 3',3'-c-di-AMP + 2 diphosphate</text>
        <dbReference type="Rhea" id="RHEA:35655"/>
        <dbReference type="ChEBI" id="CHEBI:30616"/>
        <dbReference type="ChEBI" id="CHEBI:33019"/>
        <dbReference type="ChEBI" id="CHEBI:71500"/>
        <dbReference type="EC" id="2.7.7.85"/>
    </reaction>
</comment>
<dbReference type="PANTHER" id="PTHR34185">
    <property type="entry name" value="DIADENYLATE CYCLASE"/>
    <property type="match status" value="1"/>
</dbReference>
<comment type="similarity">
    <text evidence="10">Belongs to the adenylate cyclase family. DacA/CdaA subfamily.</text>
</comment>
<keyword evidence="3 10" id="KW-0808">Transferase</keyword>
<feature type="domain" description="DAC" evidence="11">
    <location>
        <begin position="90"/>
        <end position="256"/>
    </location>
</feature>
<name>A0A9D1EKM8_9FIRM</name>
<dbReference type="GO" id="GO:0005524">
    <property type="term" value="F:ATP binding"/>
    <property type="evidence" value="ECO:0007669"/>
    <property type="project" value="UniProtKB-UniRule"/>
</dbReference>
<gene>
    <name evidence="10" type="primary">dacA</name>
    <name evidence="12" type="ORF">IAB98_08015</name>
</gene>
<evidence type="ECO:0000256" key="6">
    <source>
        <dbReference type="ARBA" id="ARBA00022741"/>
    </source>
</evidence>
<evidence type="ECO:0000313" key="13">
    <source>
        <dbReference type="Proteomes" id="UP000886841"/>
    </source>
</evidence>
<dbReference type="Proteomes" id="UP000886841">
    <property type="component" value="Unassembled WGS sequence"/>
</dbReference>
<proteinExistence type="inferred from homology"/>
<reference evidence="12" key="2">
    <citation type="journal article" date="2021" name="PeerJ">
        <title>Extensive microbial diversity within the chicken gut microbiome revealed by metagenomics and culture.</title>
        <authorList>
            <person name="Gilroy R."/>
            <person name="Ravi A."/>
            <person name="Getino M."/>
            <person name="Pursley I."/>
            <person name="Horton D.L."/>
            <person name="Alikhan N.F."/>
            <person name="Baker D."/>
            <person name="Gharbi K."/>
            <person name="Hall N."/>
            <person name="Watson M."/>
            <person name="Adriaenssens E.M."/>
            <person name="Foster-Nyarko E."/>
            <person name="Jarju S."/>
            <person name="Secka A."/>
            <person name="Antonio M."/>
            <person name="Oren A."/>
            <person name="Chaudhuri R.R."/>
            <person name="La Ragione R."/>
            <person name="Hildebrand F."/>
            <person name="Pallen M.J."/>
        </authorList>
    </citation>
    <scope>NUCLEOTIDE SEQUENCE</scope>
    <source>
        <strain evidence="12">ChiSxjej1B13-7041</strain>
    </source>
</reference>
<dbReference type="EMBL" id="DVHU01000072">
    <property type="protein sequence ID" value="HIR93344.1"/>
    <property type="molecule type" value="Genomic_DNA"/>
</dbReference>
<organism evidence="12 13">
    <name type="scientific">Candidatus Egerieimonas intestinavium</name>
    <dbReference type="NCBI Taxonomy" id="2840777"/>
    <lineage>
        <taxon>Bacteria</taxon>
        <taxon>Bacillati</taxon>
        <taxon>Bacillota</taxon>
        <taxon>Clostridia</taxon>
        <taxon>Lachnospirales</taxon>
        <taxon>Lachnospiraceae</taxon>
        <taxon>Lachnospiraceae incertae sedis</taxon>
        <taxon>Candidatus Egerieimonas</taxon>
    </lineage>
</organism>
<evidence type="ECO:0000256" key="5">
    <source>
        <dbReference type="ARBA" id="ARBA00022695"/>
    </source>
</evidence>
<reference evidence="12" key="1">
    <citation type="submission" date="2020-10" db="EMBL/GenBank/DDBJ databases">
        <authorList>
            <person name="Gilroy R."/>
        </authorList>
    </citation>
    <scope>NUCLEOTIDE SEQUENCE</scope>
    <source>
        <strain evidence="12">ChiSxjej1B13-7041</strain>
    </source>
</reference>
<dbReference type="FunFam" id="3.40.1700.10:FF:000002">
    <property type="entry name" value="Diadenylate cyclase"/>
    <property type="match status" value="1"/>
</dbReference>
<evidence type="ECO:0000256" key="2">
    <source>
        <dbReference type="ARBA" id="ARBA00022475"/>
    </source>
</evidence>
<dbReference type="PROSITE" id="PS51794">
    <property type="entry name" value="DAC"/>
    <property type="match status" value="1"/>
</dbReference>
<feature type="transmembrane region" description="Helical" evidence="10">
    <location>
        <begin position="71"/>
        <end position="89"/>
    </location>
</feature>
<keyword evidence="5 10" id="KW-0548">Nucleotidyltransferase</keyword>
<accession>A0A9D1EKM8</accession>
<dbReference type="InterPro" id="IPR014046">
    <property type="entry name" value="C-di-AMP_synthase"/>
</dbReference>
<comment type="subunit">
    <text evidence="10">Probably a homodimer.</text>
</comment>
<dbReference type="AlphaFoldDB" id="A0A9D1EKM8"/>
<evidence type="ECO:0000256" key="4">
    <source>
        <dbReference type="ARBA" id="ARBA00022692"/>
    </source>
</evidence>
<sequence>MKQIIMEVFQSISWPKNVEIMDFIQILLIAFFVYHLMLWIKNTRAYTLLKGIVFVGVILLGAQIFEMHTILWIFQNLSMVAVTGILVIFQPELRKALEQLGEKNVISTIIPFDSSREVEGVISDRSINELVRATYDMAEVKTGALIVLERMILLQEYEKTGIILDSEISSQLLINIFEHNTPLHDGAVMIRNNRLVAATCYLPLSENMDLNKNLGTRHRAAVGISEVSDALTIVVSEETGKVSYTLGGAIHTNVPPSDLREQLHRMQKKVEKSENGKFRIWRGKVREDEKTQKTPDK</sequence>
<feature type="transmembrane region" description="Helical" evidence="10">
    <location>
        <begin position="20"/>
        <end position="40"/>
    </location>
</feature>
<dbReference type="GO" id="GO:0006171">
    <property type="term" value="P:cAMP biosynthetic process"/>
    <property type="evidence" value="ECO:0007669"/>
    <property type="project" value="InterPro"/>
</dbReference>
<keyword evidence="2 10" id="KW-1003">Cell membrane</keyword>
<feature type="transmembrane region" description="Helical" evidence="10">
    <location>
        <begin position="47"/>
        <end position="65"/>
    </location>
</feature>
<evidence type="ECO:0000256" key="7">
    <source>
        <dbReference type="ARBA" id="ARBA00022840"/>
    </source>
</evidence>
<comment type="function">
    <text evidence="10">Catalyzes the condensation of 2 ATP molecules into cyclic di-AMP (c-di-AMP), a second messenger used to regulate differing processes in different bacteria.</text>
</comment>
<evidence type="ECO:0000256" key="8">
    <source>
        <dbReference type="ARBA" id="ARBA00022989"/>
    </source>
</evidence>
<dbReference type="Pfam" id="PF02457">
    <property type="entry name" value="DAC"/>
    <property type="match status" value="1"/>
</dbReference>
<keyword evidence="8 10" id="KW-1133">Transmembrane helix</keyword>
<dbReference type="PIRSF" id="PIRSF004793">
    <property type="entry name" value="UCP004793"/>
    <property type="match status" value="1"/>
</dbReference>
<dbReference type="InterPro" id="IPR045585">
    <property type="entry name" value="CdaA_N"/>
</dbReference>
<dbReference type="InterPro" id="IPR050338">
    <property type="entry name" value="DisA"/>
</dbReference>
<dbReference type="NCBIfam" id="TIGR00159">
    <property type="entry name" value="diadenylate cyclase CdaA"/>
    <property type="match status" value="1"/>
</dbReference>
<keyword evidence="6 10" id="KW-0547">Nucleotide-binding</keyword>
<keyword evidence="9 10" id="KW-0472">Membrane</keyword>
<dbReference type="EC" id="2.7.7.85" evidence="10"/>
<evidence type="ECO:0000313" key="12">
    <source>
        <dbReference type="EMBL" id="HIR93344.1"/>
    </source>
</evidence>
<dbReference type="InterPro" id="IPR034701">
    <property type="entry name" value="CdaA"/>
</dbReference>
<keyword evidence="7 10" id="KW-0067">ATP-binding</keyword>
<comment type="caution">
    <text evidence="12">The sequence shown here is derived from an EMBL/GenBank/DDBJ whole genome shotgun (WGS) entry which is preliminary data.</text>
</comment>
<dbReference type="InterPro" id="IPR003390">
    <property type="entry name" value="DNA_integrity_scan_DisA_N"/>
</dbReference>
<dbReference type="Pfam" id="PF19293">
    <property type="entry name" value="CdaA_N"/>
    <property type="match status" value="1"/>
</dbReference>
<dbReference type="Gene3D" id="3.40.1700.10">
    <property type="entry name" value="DNA integrity scanning protein, DisA, N-terminal domain"/>
    <property type="match status" value="1"/>
</dbReference>
<evidence type="ECO:0000256" key="10">
    <source>
        <dbReference type="HAMAP-Rule" id="MF_01499"/>
    </source>
</evidence>
<protein>
    <recommendedName>
        <fullName evidence="10">Diadenylate cyclase</fullName>
        <shortName evidence="10">DAC</shortName>
        <ecNumber evidence="10">2.7.7.85</ecNumber>
    </recommendedName>
    <alternativeName>
        <fullName evidence="10">Cyclic-di-AMP synthase</fullName>
        <shortName evidence="10">c-di-AMP synthase</shortName>
    </alternativeName>
</protein>
<evidence type="ECO:0000259" key="11">
    <source>
        <dbReference type="PROSITE" id="PS51794"/>
    </source>
</evidence>
<dbReference type="SUPFAM" id="SSF143597">
    <property type="entry name" value="YojJ-like"/>
    <property type="match status" value="1"/>
</dbReference>
<dbReference type="PANTHER" id="PTHR34185:SF1">
    <property type="entry name" value="DIADENYLATE CYCLASE"/>
    <property type="match status" value="1"/>
</dbReference>
<evidence type="ECO:0000256" key="3">
    <source>
        <dbReference type="ARBA" id="ARBA00022679"/>
    </source>
</evidence>